<dbReference type="PROSITE" id="PS00708">
    <property type="entry name" value="PRO_ENDOPEP_SER"/>
    <property type="match status" value="1"/>
</dbReference>
<keyword evidence="1 4" id="KW-0378">Hydrolase</keyword>
<feature type="domain" description="Dienelactone hydrolase" evidence="3">
    <location>
        <begin position="310"/>
        <end position="502"/>
    </location>
</feature>
<evidence type="ECO:0000256" key="1">
    <source>
        <dbReference type="ARBA" id="ARBA00022801"/>
    </source>
</evidence>
<dbReference type="PANTHER" id="PTHR22946">
    <property type="entry name" value="DIENELACTONE HYDROLASE DOMAIN-CONTAINING PROTEIN-RELATED"/>
    <property type="match status" value="1"/>
</dbReference>
<evidence type="ECO:0000256" key="2">
    <source>
        <dbReference type="SAM" id="MobiDB-lite"/>
    </source>
</evidence>
<name>A0ABU9B8C3_9BURK</name>
<dbReference type="Proteomes" id="UP001368500">
    <property type="component" value="Unassembled WGS sequence"/>
</dbReference>
<protein>
    <submittedName>
        <fullName evidence="4">Dienelactone hydrolase family protein</fullName>
    </submittedName>
</protein>
<dbReference type="InterPro" id="IPR002925">
    <property type="entry name" value="Dienelactn_hydro"/>
</dbReference>
<dbReference type="RefSeq" id="WP_341373922.1">
    <property type="nucleotide sequence ID" value="NZ_JBBUTF010000007.1"/>
</dbReference>
<evidence type="ECO:0000313" key="4">
    <source>
        <dbReference type="EMBL" id="MEK8026139.1"/>
    </source>
</evidence>
<dbReference type="InterPro" id="IPR029058">
    <property type="entry name" value="AB_hydrolase_fold"/>
</dbReference>
<dbReference type="InterPro" id="IPR002471">
    <property type="entry name" value="Pept_S9_AS"/>
</dbReference>
<dbReference type="SUPFAM" id="SSF53474">
    <property type="entry name" value="alpha/beta-Hydrolases"/>
    <property type="match status" value="1"/>
</dbReference>
<dbReference type="EMBL" id="JBBUTF010000007">
    <property type="protein sequence ID" value="MEK8026139.1"/>
    <property type="molecule type" value="Genomic_DNA"/>
</dbReference>
<feature type="region of interest" description="Disordered" evidence="2">
    <location>
        <begin position="205"/>
        <end position="230"/>
    </location>
</feature>
<keyword evidence="5" id="KW-1185">Reference proteome</keyword>
<accession>A0ABU9B8C3</accession>
<dbReference type="PANTHER" id="PTHR22946:SF9">
    <property type="entry name" value="POLYKETIDE TRANSFERASE AF380"/>
    <property type="match status" value="1"/>
</dbReference>
<comment type="caution">
    <text evidence="4">The sequence shown here is derived from an EMBL/GenBank/DDBJ whole genome shotgun (WGS) entry which is preliminary data.</text>
</comment>
<evidence type="ECO:0000259" key="3">
    <source>
        <dbReference type="Pfam" id="PF01738"/>
    </source>
</evidence>
<proteinExistence type="predicted"/>
<sequence length="554" mass="57076">MALAGGAPAQAALLVDARPGGWSDVCVACGSTGTTWGYALHTDRALTLTALGAWDSDSDGLGRAVEVGLWDAAGTLLASVGVDDASAWRAASAEAGGSWLLASIAALWLAPGDYRLGQVVTDQGPTWLLPAGVSTADGVQLTQSLTQWSGDSGLGLPEDPSAQLVLGPTAWAVPAPDGLALAGLALVLLWGGRLHRRRRVRAVPVGSGGTCRPVDGEHRSDRAPGLTPGPRSLPDLDLGLALGLCLGLGLCLSAGTARAACPGQTVPATEFVRFSSPDLASTPPALLTIQGKLSWPGSTDGVSRCAGTRKLPAVLILHGSSGVDSRGDYYQQALNAAGFVTLQIDMWEARGVGGLVSRPAAPILTYPDAFSALALLAARPEVDAQRIGVIGFSWGGVVSLGTSEATYAAMFGGGRRFAAHVAHYPVCYGANNTGIPAFQPNVRTGTQYRVPTGAPVLIQIGTLDDYDNGAAHCQNLAAQINAAYGPLMQVQTHAGAYHGWDRLMIPVDVPDPYGNEGSYLKGLSGMPMVRIRPDPAAAAAARVRAVAFFKDTLR</sequence>
<dbReference type="InterPro" id="IPR050261">
    <property type="entry name" value="FrsA_esterase"/>
</dbReference>
<dbReference type="Gene3D" id="3.40.50.1820">
    <property type="entry name" value="alpha/beta hydrolase"/>
    <property type="match status" value="1"/>
</dbReference>
<dbReference type="GO" id="GO:0016787">
    <property type="term" value="F:hydrolase activity"/>
    <property type="evidence" value="ECO:0007669"/>
    <property type="project" value="UniProtKB-KW"/>
</dbReference>
<gene>
    <name evidence="4" type="ORF">AACH11_09230</name>
</gene>
<dbReference type="Pfam" id="PF01738">
    <property type="entry name" value="DLH"/>
    <property type="match status" value="1"/>
</dbReference>
<evidence type="ECO:0000313" key="5">
    <source>
        <dbReference type="Proteomes" id="UP001368500"/>
    </source>
</evidence>
<reference evidence="4 5" key="1">
    <citation type="submission" date="2024-04" db="EMBL/GenBank/DDBJ databases">
        <title>Novel species of the genus Ideonella isolated from streams.</title>
        <authorList>
            <person name="Lu H."/>
        </authorList>
    </citation>
    <scope>NUCLEOTIDE SEQUENCE [LARGE SCALE GENOMIC DNA]</scope>
    <source>
        <strain evidence="4 5">BYS139W</strain>
    </source>
</reference>
<organism evidence="4 5">
    <name type="scientific">Pseudaquabacterium rugosum</name>
    <dbReference type="NCBI Taxonomy" id="2984194"/>
    <lineage>
        <taxon>Bacteria</taxon>
        <taxon>Pseudomonadati</taxon>
        <taxon>Pseudomonadota</taxon>
        <taxon>Betaproteobacteria</taxon>
        <taxon>Burkholderiales</taxon>
        <taxon>Sphaerotilaceae</taxon>
        <taxon>Pseudaquabacterium</taxon>
    </lineage>
</organism>